<dbReference type="Pfam" id="PF00487">
    <property type="entry name" value="FA_desaturase"/>
    <property type="match status" value="1"/>
</dbReference>
<evidence type="ECO:0000256" key="14">
    <source>
        <dbReference type="PIRNR" id="PIRNR000345"/>
    </source>
</evidence>
<organism evidence="17 18">
    <name type="scientific">Coprinopsis marcescibilis</name>
    <name type="common">Agaric fungus</name>
    <name type="synonym">Psathyrella marcescibilis</name>
    <dbReference type="NCBI Taxonomy" id="230819"/>
    <lineage>
        <taxon>Eukaryota</taxon>
        <taxon>Fungi</taxon>
        <taxon>Dikarya</taxon>
        <taxon>Basidiomycota</taxon>
        <taxon>Agaricomycotina</taxon>
        <taxon>Agaricomycetes</taxon>
        <taxon>Agaricomycetidae</taxon>
        <taxon>Agaricales</taxon>
        <taxon>Agaricineae</taxon>
        <taxon>Psathyrellaceae</taxon>
        <taxon>Coprinopsis</taxon>
    </lineage>
</organism>
<keyword evidence="13 14" id="KW-0275">Fatty acid biosynthesis</keyword>
<gene>
    <name evidence="17" type="ORF">FA15DRAFT_656825</name>
</gene>
<feature type="transmembrane region" description="Helical" evidence="15">
    <location>
        <begin position="47"/>
        <end position="64"/>
    </location>
</feature>
<dbReference type="AlphaFoldDB" id="A0A5C3KS84"/>
<dbReference type="EMBL" id="ML210221">
    <property type="protein sequence ID" value="TFK23314.1"/>
    <property type="molecule type" value="Genomic_DNA"/>
</dbReference>
<keyword evidence="4 14" id="KW-0349">Heme</keyword>
<evidence type="ECO:0000256" key="10">
    <source>
        <dbReference type="ARBA" id="ARBA00023004"/>
    </source>
</evidence>
<dbReference type="InterPro" id="IPR005804">
    <property type="entry name" value="FA_desaturase_dom"/>
</dbReference>
<evidence type="ECO:0000256" key="3">
    <source>
        <dbReference type="ARBA" id="ARBA00022516"/>
    </source>
</evidence>
<dbReference type="InterPro" id="IPR018506">
    <property type="entry name" value="Cyt_B5_heme-BS"/>
</dbReference>
<dbReference type="CDD" id="cd03505">
    <property type="entry name" value="Delta9-FADS-like"/>
    <property type="match status" value="1"/>
</dbReference>
<keyword evidence="10 14" id="KW-0408">Iron</keyword>
<dbReference type="SMART" id="SM01117">
    <property type="entry name" value="Cyt-b5"/>
    <property type="match status" value="1"/>
</dbReference>
<evidence type="ECO:0000313" key="17">
    <source>
        <dbReference type="EMBL" id="TFK23314.1"/>
    </source>
</evidence>
<evidence type="ECO:0000313" key="18">
    <source>
        <dbReference type="Proteomes" id="UP000307440"/>
    </source>
</evidence>
<evidence type="ECO:0000256" key="1">
    <source>
        <dbReference type="ARBA" id="ARBA00004141"/>
    </source>
</evidence>
<evidence type="ECO:0000256" key="5">
    <source>
        <dbReference type="ARBA" id="ARBA00022692"/>
    </source>
</evidence>
<evidence type="ECO:0000256" key="15">
    <source>
        <dbReference type="SAM" id="Phobius"/>
    </source>
</evidence>
<keyword evidence="9 14" id="KW-0560">Oxidoreductase</keyword>
<dbReference type="InterPro" id="IPR001199">
    <property type="entry name" value="Cyt_B5-like_heme/steroid-bd"/>
</dbReference>
<evidence type="ECO:0000256" key="6">
    <source>
        <dbReference type="ARBA" id="ARBA00022723"/>
    </source>
</evidence>
<evidence type="ECO:0000256" key="11">
    <source>
        <dbReference type="ARBA" id="ARBA00023098"/>
    </source>
</evidence>
<evidence type="ECO:0000256" key="13">
    <source>
        <dbReference type="ARBA" id="ARBA00023160"/>
    </source>
</evidence>
<keyword evidence="7 14" id="KW-0276">Fatty acid metabolism</keyword>
<comment type="similarity">
    <text evidence="2 14">Belongs to the fatty acid desaturase type 1 family.</text>
</comment>
<keyword evidence="11 14" id="KW-0443">Lipid metabolism</keyword>
<keyword evidence="14" id="KW-0813">Transport</keyword>
<comment type="catalytic activity">
    <reaction evidence="14">
        <text>octadecanoyl-CoA + 2 Fe(II)-[cytochrome b5] + O2 + 2 H(+) = (9Z)-octadecenoyl-CoA + 2 Fe(III)-[cytochrome b5] + 2 H2O</text>
        <dbReference type="Rhea" id="RHEA:19721"/>
        <dbReference type="Rhea" id="RHEA-COMP:10438"/>
        <dbReference type="Rhea" id="RHEA-COMP:10439"/>
        <dbReference type="ChEBI" id="CHEBI:15377"/>
        <dbReference type="ChEBI" id="CHEBI:15378"/>
        <dbReference type="ChEBI" id="CHEBI:15379"/>
        <dbReference type="ChEBI" id="CHEBI:29033"/>
        <dbReference type="ChEBI" id="CHEBI:29034"/>
        <dbReference type="ChEBI" id="CHEBI:57387"/>
        <dbReference type="ChEBI" id="CHEBI:57394"/>
        <dbReference type="EC" id="1.14.19.1"/>
    </reaction>
</comment>
<dbReference type="GO" id="GO:0020037">
    <property type="term" value="F:heme binding"/>
    <property type="evidence" value="ECO:0007669"/>
    <property type="project" value="InterPro"/>
</dbReference>
<dbReference type="InterPro" id="IPR009160">
    <property type="entry name" value="Acyl-CoA_deSatase_haem/ster-bd"/>
</dbReference>
<dbReference type="STRING" id="230819.A0A5C3KS84"/>
<dbReference type="Pfam" id="PF00173">
    <property type="entry name" value="Cyt-b5"/>
    <property type="match status" value="1"/>
</dbReference>
<evidence type="ECO:0000256" key="8">
    <source>
        <dbReference type="ARBA" id="ARBA00022989"/>
    </source>
</evidence>
<keyword evidence="6 14" id="KW-0479">Metal-binding</keyword>
<dbReference type="PRINTS" id="PR00075">
    <property type="entry name" value="FACDDSATRASE"/>
</dbReference>
<dbReference type="InterPro" id="IPR036400">
    <property type="entry name" value="Cyt_B5-like_heme/steroid_sf"/>
</dbReference>
<reference evidence="17 18" key="1">
    <citation type="journal article" date="2019" name="Nat. Ecol. Evol.">
        <title>Megaphylogeny resolves global patterns of mushroom evolution.</title>
        <authorList>
            <person name="Varga T."/>
            <person name="Krizsan K."/>
            <person name="Foldi C."/>
            <person name="Dima B."/>
            <person name="Sanchez-Garcia M."/>
            <person name="Sanchez-Ramirez S."/>
            <person name="Szollosi G.J."/>
            <person name="Szarkandi J.G."/>
            <person name="Papp V."/>
            <person name="Albert L."/>
            <person name="Andreopoulos W."/>
            <person name="Angelini C."/>
            <person name="Antonin V."/>
            <person name="Barry K.W."/>
            <person name="Bougher N.L."/>
            <person name="Buchanan P."/>
            <person name="Buyck B."/>
            <person name="Bense V."/>
            <person name="Catcheside P."/>
            <person name="Chovatia M."/>
            <person name="Cooper J."/>
            <person name="Damon W."/>
            <person name="Desjardin D."/>
            <person name="Finy P."/>
            <person name="Geml J."/>
            <person name="Haridas S."/>
            <person name="Hughes K."/>
            <person name="Justo A."/>
            <person name="Karasinski D."/>
            <person name="Kautmanova I."/>
            <person name="Kiss B."/>
            <person name="Kocsube S."/>
            <person name="Kotiranta H."/>
            <person name="LaButti K.M."/>
            <person name="Lechner B.E."/>
            <person name="Liimatainen K."/>
            <person name="Lipzen A."/>
            <person name="Lukacs Z."/>
            <person name="Mihaltcheva S."/>
            <person name="Morgado L.N."/>
            <person name="Niskanen T."/>
            <person name="Noordeloos M.E."/>
            <person name="Ohm R.A."/>
            <person name="Ortiz-Santana B."/>
            <person name="Ovrebo C."/>
            <person name="Racz N."/>
            <person name="Riley R."/>
            <person name="Savchenko A."/>
            <person name="Shiryaev A."/>
            <person name="Soop K."/>
            <person name="Spirin V."/>
            <person name="Szebenyi C."/>
            <person name="Tomsovsky M."/>
            <person name="Tulloss R.E."/>
            <person name="Uehling J."/>
            <person name="Grigoriev I.V."/>
            <person name="Vagvolgyi C."/>
            <person name="Papp T."/>
            <person name="Martin F.M."/>
            <person name="Miettinen O."/>
            <person name="Hibbett D.S."/>
            <person name="Nagy L.G."/>
        </authorList>
    </citation>
    <scope>NUCLEOTIDE SEQUENCE [LARGE SCALE GENOMIC DNA]</scope>
    <source>
        <strain evidence="17 18">CBS 121175</strain>
    </source>
</reference>
<dbReference type="GO" id="GO:0005789">
    <property type="term" value="C:endoplasmic reticulum membrane"/>
    <property type="evidence" value="ECO:0007669"/>
    <property type="project" value="TreeGrafter"/>
</dbReference>
<evidence type="ECO:0000256" key="12">
    <source>
        <dbReference type="ARBA" id="ARBA00023136"/>
    </source>
</evidence>
<feature type="transmembrane region" description="Helical" evidence="15">
    <location>
        <begin position="20"/>
        <end position="40"/>
    </location>
</feature>
<keyword evidence="3 14" id="KW-0444">Lipid biosynthesis</keyword>
<dbReference type="OrthoDB" id="10260134at2759"/>
<evidence type="ECO:0000256" key="2">
    <source>
        <dbReference type="ARBA" id="ARBA00009295"/>
    </source>
</evidence>
<proteinExistence type="inferred from homology"/>
<evidence type="ECO:0000256" key="4">
    <source>
        <dbReference type="ARBA" id="ARBA00022617"/>
    </source>
</evidence>
<comment type="cofactor">
    <cofactor evidence="14">
        <name>Fe(2+)</name>
        <dbReference type="ChEBI" id="CHEBI:29033"/>
    </cofactor>
    <text evidence="14">Expected to bind 2 Fe(2+) ions per subunit.</text>
</comment>
<feature type="transmembrane region" description="Helical" evidence="15">
    <location>
        <begin position="156"/>
        <end position="177"/>
    </location>
</feature>
<dbReference type="PROSITE" id="PS50255">
    <property type="entry name" value="CYTOCHROME_B5_2"/>
    <property type="match status" value="1"/>
</dbReference>
<sequence length="433" mass="49232">MSPSAALVSSQFPPTAGIRWFNVGVLTMTSILSIYGLYTVHYNRQTTLFSVAYYIFTMLGYHRLWSHRSYNASLPLQLFLLAGGSSAVQGSCFWWARTHRSHHRYTDTDLDPYDSKRGLLWTHIGWMVFKSSLRSGPADTSDLQKDTLIQQQHRHYFLFAAIFGFISPAIIPGLLWGDWAGGLYFSAMLRLAVAHHSTFCINSIAHWLGSSPYDDKLSPRDHLLSAILTMGEGYHNFHHQFPMDYRNAFHWYQYDPTKWFIASCASLHLASHLRVFPENEVRKGVLTMKLKELKKRQDGIRWPVASAELPILNWEEFQSESHKDNQVLILVSGFIHNLTSFLDAHPGGPRLLTANTGKDMSAAFFGGVYRHSNAAHNLLAMYRVAILEGGMETVHENDTGSVPPSERLRIVHHDQLPRSQFSKPLEPQDQSQS</sequence>
<accession>A0A5C3KS84</accession>
<dbReference type="InterPro" id="IPR001522">
    <property type="entry name" value="FADS-1_CS"/>
</dbReference>
<evidence type="ECO:0000256" key="9">
    <source>
        <dbReference type="ARBA" id="ARBA00023002"/>
    </source>
</evidence>
<dbReference type="PROSITE" id="PS00476">
    <property type="entry name" value="FATTY_ACID_DESATUR_1"/>
    <property type="match status" value="1"/>
</dbReference>
<keyword evidence="14" id="KW-0249">Electron transport</keyword>
<keyword evidence="8 15" id="KW-1133">Transmembrane helix</keyword>
<dbReference type="PROSITE" id="PS00191">
    <property type="entry name" value="CYTOCHROME_B5_1"/>
    <property type="match status" value="1"/>
</dbReference>
<feature type="transmembrane region" description="Helical" evidence="15">
    <location>
        <begin position="76"/>
        <end position="96"/>
    </location>
</feature>
<name>A0A5C3KS84_COPMA</name>
<protein>
    <recommendedName>
        <fullName evidence="14">Acyl-CoA desaturase</fullName>
        <ecNumber evidence="14">1.14.19.1</ecNumber>
    </recommendedName>
</protein>
<evidence type="ECO:0000259" key="16">
    <source>
        <dbReference type="PROSITE" id="PS50255"/>
    </source>
</evidence>
<dbReference type="GO" id="GO:0005506">
    <property type="term" value="F:iron ion binding"/>
    <property type="evidence" value="ECO:0007669"/>
    <property type="project" value="TreeGrafter"/>
</dbReference>
<dbReference type="PANTHER" id="PTHR11351">
    <property type="entry name" value="ACYL-COA DESATURASE"/>
    <property type="match status" value="1"/>
</dbReference>
<dbReference type="Proteomes" id="UP000307440">
    <property type="component" value="Unassembled WGS sequence"/>
</dbReference>
<dbReference type="Gene3D" id="3.10.120.10">
    <property type="entry name" value="Cytochrome b5-like heme/steroid binding domain"/>
    <property type="match status" value="1"/>
</dbReference>
<feature type="domain" description="Cytochrome b5 heme-binding" evidence="16">
    <location>
        <begin position="309"/>
        <end position="388"/>
    </location>
</feature>
<keyword evidence="5 15" id="KW-0812">Transmembrane</keyword>
<dbReference type="GO" id="GO:0006636">
    <property type="term" value="P:unsaturated fatty acid biosynthetic process"/>
    <property type="evidence" value="ECO:0007669"/>
    <property type="project" value="UniProtKB-UniRule"/>
</dbReference>
<keyword evidence="18" id="KW-1185">Reference proteome</keyword>
<dbReference type="SUPFAM" id="SSF55856">
    <property type="entry name" value="Cytochrome b5-like heme/steroid binding domain"/>
    <property type="match status" value="1"/>
</dbReference>
<dbReference type="EC" id="1.14.19.1" evidence="14"/>
<evidence type="ECO:0000256" key="7">
    <source>
        <dbReference type="ARBA" id="ARBA00022832"/>
    </source>
</evidence>
<dbReference type="InterPro" id="IPR015876">
    <property type="entry name" value="Acyl-CoA_DS"/>
</dbReference>
<dbReference type="PANTHER" id="PTHR11351:SF31">
    <property type="entry name" value="DESATURASE 1, ISOFORM A-RELATED"/>
    <property type="match status" value="1"/>
</dbReference>
<comment type="function">
    <text evidence="14">Stearoyl-CoA desaturase that utilizes O(2) and electrons from reduced cytochrome b5 to introduce the first double bond into saturated fatty acyl-CoA substrates.</text>
</comment>
<dbReference type="PIRSF" id="PIRSF000345">
    <property type="entry name" value="OLE1"/>
    <property type="match status" value="1"/>
</dbReference>
<comment type="subcellular location">
    <subcellularLocation>
        <location evidence="1">Membrane</location>
        <topology evidence="1">Multi-pass membrane protein</topology>
    </subcellularLocation>
</comment>
<dbReference type="GO" id="GO:0004768">
    <property type="term" value="F:stearoyl-CoA 9-desaturase activity"/>
    <property type="evidence" value="ECO:0007669"/>
    <property type="project" value="UniProtKB-UniRule"/>
</dbReference>
<keyword evidence="12 15" id="KW-0472">Membrane</keyword>